<comment type="subcellular location">
    <subcellularLocation>
        <location evidence="1">Membrane</location>
    </subcellularLocation>
</comment>
<dbReference type="EMBL" id="JAQJZL010000001">
    <property type="protein sequence ID" value="KAJ6056924.1"/>
    <property type="molecule type" value="Genomic_DNA"/>
</dbReference>
<evidence type="ECO:0000256" key="2">
    <source>
        <dbReference type="ARBA" id="ARBA00007992"/>
    </source>
</evidence>
<feature type="transmembrane region" description="Helical" evidence="9">
    <location>
        <begin position="441"/>
        <end position="461"/>
    </location>
</feature>
<dbReference type="Proteomes" id="UP001219568">
    <property type="component" value="Unassembled WGS sequence"/>
</dbReference>
<keyword evidence="5" id="KW-0274">FAD</keyword>
<evidence type="ECO:0000256" key="3">
    <source>
        <dbReference type="ARBA" id="ARBA00022630"/>
    </source>
</evidence>
<keyword evidence="7" id="KW-0560">Oxidoreductase</keyword>
<keyword evidence="6 9" id="KW-1133">Transmembrane helix</keyword>
<reference evidence="11" key="1">
    <citation type="journal article" date="2023" name="IMA Fungus">
        <title>Comparative genomic study of the Penicillium genus elucidates a diverse pangenome and 15 lateral gene transfer events.</title>
        <authorList>
            <person name="Petersen C."/>
            <person name="Sorensen T."/>
            <person name="Nielsen M.R."/>
            <person name="Sondergaard T.E."/>
            <person name="Sorensen J.L."/>
            <person name="Fitzpatrick D.A."/>
            <person name="Frisvad J.C."/>
            <person name="Nielsen K.L."/>
        </authorList>
    </citation>
    <scope>NUCLEOTIDE SEQUENCE</scope>
    <source>
        <strain evidence="11">IBT 15450</strain>
    </source>
</reference>
<evidence type="ECO:0000313" key="12">
    <source>
        <dbReference type="Proteomes" id="UP001219568"/>
    </source>
</evidence>
<keyword evidence="12" id="KW-1185">Reference proteome</keyword>
<organism evidence="11 12">
    <name type="scientific">Penicillium canescens</name>
    <dbReference type="NCBI Taxonomy" id="5083"/>
    <lineage>
        <taxon>Eukaryota</taxon>
        <taxon>Fungi</taxon>
        <taxon>Dikarya</taxon>
        <taxon>Ascomycota</taxon>
        <taxon>Pezizomycotina</taxon>
        <taxon>Eurotiomycetes</taxon>
        <taxon>Eurotiomycetidae</taxon>
        <taxon>Eurotiales</taxon>
        <taxon>Aspergillaceae</taxon>
        <taxon>Penicillium</taxon>
    </lineage>
</organism>
<name>A0AAD6IP20_PENCN</name>
<evidence type="ECO:0000256" key="1">
    <source>
        <dbReference type="ARBA" id="ARBA00004370"/>
    </source>
</evidence>
<reference evidence="11" key="2">
    <citation type="submission" date="2023-01" db="EMBL/GenBank/DDBJ databases">
        <authorList>
            <person name="Petersen C."/>
        </authorList>
    </citation>
    <scope>NUCLEOTIDE SEQUENCE</scope>
    <source>
        <strain evidence="11">IBT 15450</strain>
    </source>
</reference>
<dbReference type="InterPro" id="IPR002938">
    <property type="entry name" value="FAD-bd"/>
</dbReference>
<dbReference type="PRINTS" id="PR00420">
    <property type="entry name" value="RNGMNOXGNASE"/>
</dbReference>
<evidence type="ECO:0000313" key="11">
    <source>
        <dbReference type="EMBL" id="KAJ6056924.1"/>
    </source>
</evidence>
<keyword evidence="8 9" id="KW-0472">Membrane</keyword>
<evidence type="ECO:0000256" key="7">
    <source>
        <dbReference type="ARBA" id="ARBA00023002"/>
    </source>
</evidence>
<sequence>MEPKDFKVIIIGGSVAGLTLALSLNKIGIDYVVLEKRAHIAPQEGASIGILPHGGRILEQLGLFEAVERSIEPLHTAHIRFPDGFEYTTASPSVLNDRFGLPLAFLERQKMLQILFDAQTEKSKILCGKKVTKIEDFEESMTVYTEDGSTYTGDLVVGADGVHSQVRTEMWRLAEKMQPGIVSNTEKSSMTVQYTCVFGISAAVPGLVPGEQVASFNDKRSFLTFPGKNGRVFWFLINRLDQEHSYSSAPRFSMKDTETICHQFLEDIIYGDVRFNDLWSRKEVCSVTALEEGAFRTWSYRRIVCIGDSMHKMAPNTGQGANCAIEDVAALANMLHACVVTTERHCKPTTKELSTLLEGYTKRRFHRIKKIYQASRLVVRLQARETLLLRMMGRYYIPRSGDVPADVASKMIAGAVALDFLPIPSRSGPGWISFKTMESRLRYWIVGGAIPVLLIMSMWLWQVVL</sequence>
<dbReference type="PANTHER" id="PTHR47356">
    <property type="entry name" value="FAD-DEPENDENT MONOOXYGENASE ASQG-RELATED"/>
    <property type="match status" value="1"/>
</dbReference>
<keyword evidence="3" id="KW-0285">Flavoprotein</keyword>
<proteinExistence type="inferred from homology"/>
<comment type="similarity">
    <text evidence="2">Belongs to the paxM FAD-dependent monooxygenase family.</text>
</comment>
<dbReference type="InterPro" id="IPR050562">
    <property type="entry name" value="FAD_mOase_fung"/>
</dbReference>
<evidence type="ECO:0000256" key="6">
    <source>
        <dbReference type="ARBA" id="ARBA00022989"/>
    </source>
</evidence>
<dbReference type="Gene3D" id="3.50.50.60">
    <property type="entry name" value="FAD/NAD(P)-binding domain"/>
    <property type="match status" value="1"/>
</dbReference>
<dbReference type="GO" id="GO:0016020">
    <property type="term" value="C:membrane"/>
    <property type="evidence" value="ECO:0007669"/>
    <property type="project" value="UniProtKB-SubCell"/>
</dbReference>
<dbReference type="SUPFAM" id="SSF51905">
    <property type="entry name" value="FAD/NAD(P)-binding domain"/>
    <property type="match status" value="1"/>
</dbReference>
<dbReference type="PANTHER" id="PTHR47356:SF2">
    <property type="entry name" value="FAD-BINDING DOMAIN-CONTAINING PROTEIN-RELATED"/>
    <property type="match status" value="1"/>
</dbReference>
<dbReference type="GO" id="GO:0004497">
    <property type="term" value="F:monooxygenase activity"/>
    <property type="evidence" value="ECO:0007669"/>
    <property type="project" value="UniProtKB-KW"/>
</dbReference>
<evidence type="ECO:0000256" key="9">
    <source>
        <dbReference type="SAM" id="Phobius"/>
    </source>
</evidence>
<feature type="domain" description="FAD-binding" evidence="10">
    <location>
        <begin position="6"/>
        <end position="339"/>
    </location>
</feature>
<keyword evidence="4 9" id="KW-0812">Transmembrane</keyword>
<dbReference type="SMR" id="A0AAD6IP20"/>
<accession>A0AAD6IP20</accession>
<evidence type="ECO:0000259" key="10">
    <source>
        <dbReference type="Pfam" id="PF01494"/>
    </source>
</evidence>
<dbReference type="AlphaFoldDB" id="A0AAD6IP20"/>
<protein>
    <submittedName>
        <fullName evidence="11">FAD-dependent monooxygenase</fullName>
    </submittedName>
</protein>
<evidence type="ECO:0000256" key="5">
    <source>
        <dbReference type="ARBA" id="ARBA00022827"/>
    </source>
</evidence>
<comment type="caution">
    <text evidence="11">The sequence shown here is derived from an EMBL/GenBank/DDBJ whole genome shotgun (WGS) entry which is preliminary data.</text>
</comment>
<dbReference type="GO" id="GO:0071949">
    <property type="term" value="F:FAD binding"/>
    <property type="evidence" value="ECO:0007669"/>
    <property type="project" value="InterPro"/>
</dbReference>
<evidence type="ECO:0000256" key="8">
    <source>
        <dbReference type="ARBA" id="ARBA00023136"/>
    </source>
</evidence>
<dbReference type="Pfam" id="PF01494">
    <property type="entry name" value="FAD_binding_3"/>
    <property type="match status" value="1"/>
</dbReference>
<dbReference type="InterPro" id="IPR036188">
    <property type="entry name" value="FAD/NAD-bd_sf"/>
</dbReference>
<keyword evidence="11" id="KW-0503">Monooxygenase</keyword>
<evidence type="ECO:0000256" key="4">
    <source>
        <dbReference type="ARBA" id="ARBA00022692"/>
    </source>
</evidence>
<gene>
    <name evidence="11" type="ORF">N7460_000198</name>
</gene>